<dbReference type="InterPro" id="IPR008952">
    <property type="entry name" value="Tetraspanin_EC2_sf"/>
</dbReference>
<gene>
    <name evidence="3" type="primary">LOC111603887</name>
</gene>
<dbReference type="GeneID" id="111603887"/>
<feature type="transmembrane region" description="Helical" evidence="1">
    <location>
        <begin position="44"/>
        <end position="63"/>
    </location>
</feature>
<keyword evidence="1" id="KW-0812">Transmembrane</keyword>
<organism evidence="2 3">
    <name type="scientific">Drosophila hydei</name>
    <name type="common">Fruit fly</name>
    <dbReference type="NCBI Taxonomy" id="7224"/>
    <lineage>
        <taxon>Eukaryota</taxon>
        <taxon>Metazoa</taxon>
        <taxon>Ecdysozoa</taxon>
        <taxon>Arthropoda</taxon>
        <taxon>Hexapoda</taxon>
        <taxon>Insecta</taxon>
        <taxon>Pterygota</taxon>
        <taxon>Neoptera</taxon>
        <taxon>Endopterygota</taxon>
        <taxon>Diptera</taxon>
        <taxon>Brachycera</taxon>
        <taxon>Muscomorpha</taxon>
        <taxon>Ephydroidea</taxon>
        <taxon>Drosophilidae</taxon>
        <taxon>Drosophila</taxon>
    </lineage>
</organism>
<keyword evidence="2" id="KW-1185">Reference proteome</keyword>
<sequence length="218" mass="25322">MITSVISYSLIIVLGCIIVITMRITLPCIWAFDGQIWFQQMKFNVIKVYVSLTAVIVLEMLLIYLSVSMMYMIADWLSVLYLPLLIYGMHRTYVLCVVHFPTLISAADANSLLLQYFQDNFENDDPKWLDLQAELECCGLQGPQTYMDYLRQVPDVCYRKGVLVTRGCEGIVYDTFHGVHWLSKLLSWLALALQLITFLLYLKLLIMKYIYLICRSIR</sequence>
<proteinExistence type="predicted"/>
<dbReference type="OrthoDB" id="10033535at2759"/>
<feature type="transmembrane region" description="Helical" evidence="1">
    <location>
        <begin position="69"/>
        <end position="87"/>
    </location>
</feature>
<dbReference type="KEGG" id="dhe:111603887"/>
<keyword evidence="1" id="KW-0472">Membrane</keyword>
<accession>A0A6J1MAN6</accession>
<dbReference type="SUPFAM" id="SSF48652">
    <property type="entry name" value="Tetraspanin"/>
    <property type="match status" value="1"/>
</dbReference>
<feature type="transmembrane region" description="Helical" evidence="1">
    <location>
        <begin position="6"/>
        <end position="32"/>
    </location>
</feature>
<dbReference type="RefSeq" id="XP_023177476.2">
    <property type="nucleotide sequence ID" value="XM_023321708.2"/>
</dbReference>
<feature type="transmembrane region" description="Helical" evidence="1">
    <location>
        <begin position="185"/>
        <end position="206"/>
    </location>
</feature>
<protein>
    <submittedName>
        <fullName evidence="3">Uncharacterized protein LOC111603887</fullName>
    </submittedName>
</protein>
<name>A0A6J1MAN6_DROHY</name>
<reference evidence="3" key="1">
    <citation type="submission" date="2025-08" db="UniProtKB">
        <authorList>
            <consortium name="RefSeq"/>
        </authorList>
    </citation>
    <scope>IDENTIFICATION</scope>
    <source>
        <strain evidence="3">15085-1641.00</strain>
        <tissue evidence="3">Whole body</tissue>
    </source>
</reference>
<dbReference type="OMA" id="YMHYLRR"/>
<evidence type="ECO:0000256" key="1">
    <source>
        <dbReference type="SAM" id="Phobius"/>
    </source>
</evidence>
<dbReference type="Gene3D" id="1.10.1450.10">
    <property type="entry name" value="Tetraspanin"/>
    <property type="match status" value="1"/>
</dbReference>
<keyword evidence="1" id="KW-1133">Transmembrane helix</keyword>
<evidence type="ECO:0000313" key="3">
    <source>
        <dbReference type="RefSeq" id="XP_023177476.2"/>
    </source>
</evidence>
<evidence type="ECO:0000313" key="2">
    <source>
        <dbReference type="Proteomes" id="UP000504633"/>
    </source>
</evidence>
<dbReference type="GO" id="GO:0016020">
    <property type="term" value="C:membrane"/>
    <property type="evidence" value="ECO:0007669"/>
    <property type="project" value="InterPro"/>
</dbReference>
<dbReference type="AlphaFoldDB" id="A0A6J1MAN6"/>
<feature type="transmembrane region" description="Helical" evidence="1">
    <location>
        <begin position="94"/>
        <end position="117"/>
    </location>
</feature>
<dbReference type="Proteomes" id="UP000504633">
    <property type="component" value="Unplaced"/>
</dbReference>